<dbReference type="PATRIC" id="fig|1255043.3.peg.962"/>
<organism evidence="1 2">
    <name type="scientific">Thioalkalivibrio nitratireducens (strain DSM 14787 / UNIQEM 213 / ALEN2)</name>
    <dbReference type="NCBI Taxonomy" id="1255043"/>
    <lineage>
        <taxon>Bacteria</taxon>
        <taxon>Pseudomonadati</taxon>
        <taxon>Pseudomonadota</taxon>
        <taxon>Gammaproteobacteria</taxon>
        <taxon>Chromatiales</taxon>
        <taxon>Ectothiorhodospiraceae</taxon>
        <taxon>Thioalkalivibrio</taxon>
    </lineage>
</organism>
<dbReference type="KEGG" id="tni:TVNIR_0956"/>
<dbReference type="Proteomes" id="UP000010809">
    <property type="component" value="Chromosome"/>
</dbReference>
<dbReference type="EMBL" id="CP003989">
    <property type="protein sequence ID" value="AGA32643.1"/>
    <property type="molecule type" value="Genomic_DNA"/>
</dbReference>
<dbReference type="AlphaFoldDB" id="L0DUD6"/>
<evidence type="ECO:0000313" key="1">
    <source>
        <dbReference type="EMBL" id="AGA32643.1"/>
    </source>
</evidence>
<dbReference type="RefSeq" id="WP_015257784.1">
    <property type="nucleotide sequence ID" value="NC_019902.2"/>
</dbReference>
<proteinExistence type="predicted"/>
<name>L0DUD6_THIND</name>
<evidence type="ECO:0000313" key="2">
    <source>
        <dbReference type="Proteomes" id="UP000010809"/>
    </source>
</evidence>
<dbReference type="HOGENOM" id="CLU_3190142_0_0_6"/>
<reference evidence="1" key="1">
    <citation type="submission" date="2015-12" db="EMBL/GenBank/DDBJ databases">
        <authorList>
            <person name="Tikhonova T.V."/>
            <person name="Pavlov A.R."/>
            <person name="Beletsky A.V."/>
            <person name="Mardanov A.V."/>
            <person name="Sorokin D.Y."/>
            <person name="Ravin N.V."/>
            <person name="Popov V.O."/>
        </authorList>
    </citation>
    <scope>NUCLEOTIDE SEQUENCE</scope>
    <source>
        <strain evidence="1">DSM 14787</strain>
    </source>
</reference>
<gene>
    <name evidence="1" type="ordered locus">TVNIR_0956</name>
</gene>
<protein>
    <submittedName>
        <fullName evidence="1">Uncharacterized protein</fullName>
    </submittedName>
</protein>
<keyword evidence="2" id="KW-1185">Reference proteome</keyword>
<accession>L0DUD6</accession>
<dbReference type="STRING" id="1255043.TVNIR_0956"/>
<sequence>MDEFLADILPGRQVHIRPATLAHSNDDRVVMHPAAHTPIPGSADDD</sequence>